<dbReference type="HOGENOM" id="CLU_3076101_0_0_11"/>
<proteinExistence type="predicted"/>
<dbReference type="STRING" id="443218.AS9A_1731"/>
<protein>
    <submittedName>
        <fullName evidence="1">Uncharacterized protein</fullName>
    </submittedName>
</protein>
<reference evidence="1 2" key="1">
    <citation type="journal article" date="2011" name="J. Bacteriol.">
        <title>Complete genome sequence of Amycolicicoccus subflavus DQS3-9A1T, an actinomycete isolated from crude oil-polluted soil.</title>
        <authorList>
            <person name="Cai M."/>
            <person name="Chen W.M."/>
            <person name="Nie Y."/>
            <person name="Chi C.Q."/>
            <person name="Wang Y.N."/>
            <person name="Tang Y.Q."/>
            <person name="Li G.Y."/>
            <person name="Wu X.L."/>
        </authorList>
    </citation>
    <scope>NUCLEOTIDE SEQUENCE [LARGE SCALE GENOMIC DNA]</scope>
    <source>
        <strain evidence="2">DSM 45089 / DQS3-9A1</strain>
    </source>
</reference>
<evidence type="ECO:0000313" key="1">
    <source>
        <dbReference type="EMBL" id="AEF40180.1"/>
    </source>
</evidence>
<keyword evidence="2" id="KW-1185">Reference proteome</keyword>
<dbReference type="AlphaFoldDB" id="F6EKP4"/>
<dbReference type="KEGG" id="asd:AS9A_1731"/>
<accession>F6EKP4</accession>
<evidence type="ECO:0000313" key="2">
    <source>
        <dbReference type="Proteomes" id="UP000009235"/>
    </source>
</evidence>
<gene>
    <name evidence="1" type="ordered locus">AS9A_1731</name>
</gene>
<sequence>MGALVADFKGAKTRETFDVCPSVSGVNLLNLILPFTADAWAYLRSFSTFRSP</sequence>
<dbReference type="EMBL" id="CP002786">
    <property type="protein sequence ID" value="AEF40180.1"/>
    <property type="molecule type" value="Genomic_DNA"/>
</dbReference>
<dbReference type="Proteomes" id="UP000009235">
    <property type="component" value="Chromosome"/>
</dbReference>
<organism evidence="1 2">
    <name type="scientific">Hoyosella subflava (strain DSM 45089 / JCM 17490 / NBRC 109087 / DQS3-9A1)</name>
    <name type="common">Amycolicicoccus subflavus</name>
    <dbReference type="NCBI Taxonomy" id="443218"/>
    <lineage>
        <taxon>Bacteria</taxon>
        <taxon>Bacillati</taxon>
        <taxon>Actinomycetota</taxon>
        <taxon>Actinomycetes</taxon>
        <taxon>Mycobacteriales</taxon>
        <taxon>Hoyosellaceae</taxon>
        <taxon>Hoyosella</taxon>
    </lineage>
</organism>
<name>F6EKP4_HOYSD</name>